<dbReference type="EMBL" id="GBRH01277829">
    <property type="protein sequence ID" value="JAD20066.1"/>
    <property type="molecule type" value="Transcribed_RNA"/>
</dbReference>
<protein>
    <submittedName>
        <fullName evidence="1">Uncharacterized protein</fullName>
    </submittedName>
</protein>
<evidence type="ECO:0000313" key="1">
    <source>
        <dbReference type="EMBL" id="JAD20066.1"/>
    </source>
</evidence>
<name>A0A0A8Y1N8_ARUDO</name>
<accession>A0A0A8Y1N8</accession>
<reference evidence="1" key="2">
    <citation type="journal article" date="2015" name="Data Brief">
        <title>Shoot transcriptome of the giant reed, Arundo donax.</title>
        <authorList>
            <person name="Barrero R.A."/>
            <person name="Guerrero F.D."/>
            <person name="Moolhuijzen P."/>
            <person name="Goolsby J.A."/>
            <person name="Tidwell J."/>
            <person name="Bellgard S.E."/>
            <person name="Bellgard M.I."/>
        </authorList>
    </citation>
    <scope>NUCLEOTIDE SEQUENCE</scope>
    <source>
        <tissue evidence="1">Shoot tissue taken approximately 20 cm above the soil surface</tissue>
    </source>
</reference>
<reference evidence="1" key="1">
    <citation type="submission" date="2014-09" db="EMBL/GenBank/DDBJ databases">
        <authorList>
            <person name="Magalhaes I.L.F."/>
            <person name="Oliveira U."/>
            <person name="Santos F.R."/>
            <person name="Vidigal T.H.D.A."/>
            <person name="Brescovit A.D."/>
            <person name="Santos A.J."/>
        </authorList>
    </citation>
    <scope>NUCLEOTIDE SEQUENCE</scope>
    <source>
        <tissue evidence="1">Shoot tissue taken approximately 20 cm above the soil surface</tissue>
    </source>
</reference>
<proteinExistence type="predicted"/>
<sequence>MAWFVIGG</sequence>
<organism evidence="1">
    <name type="scientific">Arundo donax</name>
    <name type="common">Giant reed</name>
    <name type="synonym">Donax arundinaceus</name>
    <dbReference type="NCBI Taxonomy" id="35708"/>
    <lineage>
        <taxon>Eukaryota</taxon>
        <taxon>Viridiplantae</taxon>
        <taxon>Streptophyta</taxon>
        <taxon>Embryophyta</taxon>
        <taxon>Tracheophyta</taxon>
        <taxon>Spermatophyta</taxon>
        <taxon>Magnoliopsida</taxon>
        <taxon>Liliopsida</taxon>
        <taxon>Poales</taxon>
        <taxon>Poaceae</taxon>
        <taxon>PACMAD clade</taxon>
        <taxon>Arundinoideae</taxon>
        <taxon>Arundineae</taxon>
        <taxon>Arundo</taxon>
    </lineage>
</organism>